<dbReference type="PANTHER" id="PTHR43228">
    <property type="entry name" value="TWO-COMPONENT RESPONSE REGULATOR"/>
    <property type="match status" value="1"/>
</dbReference>
<feature type="domain" description="EAL" evidence="3">
    <location>
        <begin position="169"/>
        <end position="423"/>
    </location>
</feature>
<evidence type="ECO:0000259" key="2">
    <source>
        <dbReference type="PROSITE" id="PS50110"/>
    </source>
</evidence>
<dbReference type="SUPFAM" id="SSF52172">
    <property type="entry name" value="CheY-like"/>
    <property type="match status" value="1"/>
</dbReference>
<dbReference type="AlphaFoldDB" id="A0A454JJ71"/>
<evidence type="ECO:0000259" key="3">
    <source>
        <dbReference type="PROSITE" id="PS50883"/>
    </source>
</evidence>
<dbReference type="GO" id="GO:0000160">
    <property type="term" value="P:phosphorelay signal transduction system"/>
    <property type="evidence" value="ECO:0007669"/>
    <property type="project" value="InterPro"/>
</dbReference>
<reference evidence="4 5" key="1">
    <citation type="submission" date="2018-10" db="EMBL/GenBank/DDBJ databases">
        <title>Draft genome sequence of Aquitalea MWU14-2217 isolated from a wild cranberry bog in Provincetown, Massachusetts.</title>
        <authorList>
            <person name="Ebadzadsahrai G."/>
            <person name="Soby S."/>
        </authorList>
    </citation>
    <scope>NUCLEOTIDE SEQUENCE [LARGE SCALE GENOMIC DNA]</scope>
    <source>
        <strain evidence="4 5">MWU14-2217</strain>
    </source>
</reference>
<comment type="caution">
    <text evidence="4">The sequence shown here is derived from an EMBL/GenBank/DDBJ whole genome shotgun (WGS) entry which is preliminary data.</text>
</comment>
<dbReference type="InterPro" id="IPR001633">
    <property type="entry name" value="EAL_dom"/>
</dbReference>
<protein>
    <submittedName>
        <fullName evidence="4">EAL domain-containing protein</fullName>
    </submittedName>
</protein>
<feature type="domain" description="Response regulatory" evidence="2">
    <location>
        <begin position="40"/>
        <end position="162"/>
    </location>
</feature>
<dbReference type="SMART" id="SM00448">
    <property type="entry name" value="REC"/>
    <property type="match status" value="1"/>
</dbReference>
<dbReference type="InterPro" id="IPR035919">
    <property type="entry name" value="EAL_sf"/>
</dbReference>
<dbReference type="CDD" id="cd00156">
    <property type="entry name" value="REC"/>
    <property type="match status" value="1"/>
</dbReference>
<dbReference type="Pfam" id="PF00072">
    <property type="entry name" value="Response_reg"/>
    <property type="match status" value="1"/>
</dbReference>
<name>A0A454JJ71_9NEIS</name>
<evidence type="ECO:0000313" key="4">
    <source>
        <dbReference type="EMBL" id="RMC98819.1"/>
    </source>
</evidence>
<feature type="modified residue" description="4-aspartylphosphate" evidence="1">
    <location>
        <position position="92"/>
    </location>
</feature>
<dbReference type="InterPro" id="IPR011006">
    <property type="entry name" value="CheY-like_superfamily"/>
</dbReference>
<keyword evidence="1" id="KW-0597">Phosphoprotein</keyword>
<dbReference type="InterPro" id="IPR001789">
    <property type="entry name" value="Sig_transdc_resp-reg_receiver"/>
</dbReference>
<dbReference type="InterPro" id="IPR052048">
    <property type="entry name" value="ST_Response_Regulator"/>
</dbReference>
<proteinExistence type="predicted"/>
<evidence type="ECO:0000256" key="1">
    <source>
        <dbReference type="PROSITE-ProRule" id="PRU00169"/>
    </source>
</evidence>
<dbReference type="EMBL" id="RFAR01000031">
    <property type="protein sequence ID" value="RMC98819.1"/>
    <property type="molecule type" value="Genomic_DNA"/>
</dbReference>
<sequence length="429" mass="47365">MPDDVAYCYTKGVNYRIAAGLPISGGHPPRDTVMSSLPMRLLVLEDQVILRKLISRQTGFFSRHATQIDEFSDPAEALRSAAETSYDLIITDIGMPGMNGIDFIKNLTAIGCRASLLIISGYDDRTLHTIADMARHQGIDSVHFLCKPYSIDQFLHRLNAAFADLEQRSLAYPLDLQQLWQDCTSQPLQMEFKPVLSGDTQQLRGMHLAAIRLPNGLLPLDAALYRQLAANPQLPMLILEVLMEQLAQLLASLPQEQRQHCLFSLYLDGACLAHDNLFDRYNSSLRQYGIQPGQIGFLLADGMHEQRSAVCFENIAKLKYFGFSLLADQLGEGGLTMANLLRLPLDGACISATALRQLRSQGVGLPALLQCCGLTLPQLTISRLDMEADLELLAGLEDCNVSGEQIALQMGSDELSSYLQQQTAGKLMH</sequence>
<dbReference type="SUPFAM" id="SSF141868">
    <property type="entry name" value="EAL domain-like"/>
    <property type="match status" value="1"/>
</dbReference>
<dbReference type="Pfam" id="PF00563">
    <property type="entry name" value="EAL"/>
    <property type="match status" value="1"/>
</dbReference>
<evidence type="ECO:0000313" key="5">
    <source>
        <dbReference type="Proteomes" id="UP000274139"/>
    </source>
</evidence>
<dbReference type="PANTHER" id="PTHR43228:SF1">
    <property type="entry name" value="TWO-COMPONENT RESPONSE REGULATOR ARR22"/>
    <property type="match status" value="1"/>
</dbReference>
<accession>A0A454JJ71</accession>
<dbReference type="PROSITE" id="PS50883">
    <property type="entry name" value="EAL"/>
    <property type="match status" value="1"/>
</dbReference>
<dbReference type="Gene3D" id="3.40.50.2300">
    <property type="match status" value="1"/>
</dbReference>
<gene>
    <name evidence="4" type="ORF">EAY64_08870</name>
</gene>
<dbReference type="PROSITE" id="PS50110">
    <property type="entry name" value="RESPONSE_REGULATORY"/>
    <property type="match status" value="1"/>
</dbReference>
<dbReference type="Proteomes" id="UP000274139">
    <property type="component" value="Unassembled WGS sequence"/>
</dbReference>
<dbReference type="Gene3D" id="3.20.20.450">
    <property type="entry name" value="EAL domain"/>
    <property type="match status" value="1"/>
</dbReference>
<organism evidence="4 5">
    <name type="scientific">Aquitalea palustris</name>
    <dbReference type="NCBI Taxonomy" id="2480983"/>
    <lineage>
        <taxon>Bacteria</taxon>
        <taxon>Pseudomonadati</taxon>
        <taxon>Pseudomonadota</taxon>
        <taxon>Betaproteobacteria</taxon>
        <taxon>Neisseriales</taxon>
        <taxon>Chromobacteriaceae</taxon>
        <taxon>Aquitalea</taxon>
    </lineage>
</organism>
<keyword evidence="5" id="KW-1185">Reference proteome</keyword>